<evidence type="ECO:0000313" key="3">
    <source>
        <dbReference type="EMBL" id="JAR94290.1"/>
    </source>
</evidence>
<feature type="region of interest" description="Disordered" evidence="1">
    <location>
        <begin position="110"/>
        <end position="138"/>
    </location>
</feature>
<feature type="chain" id="PRO_5007542891" evidence="2">
    <location>
        <begin position="23"/>
        <end position="346"/>
    </location>
</feature>
<feature type="compositionally biased region" description="Basic and acidic residues" evidence="1">
    <location>
        <begin position="159"/>
        <end position="178"/>
    </location>
</feature>
<dbReference type="EMBL" id="GEGO01001114">
    <property type="protein sequence ID" value="JAR94290.1"/>
    <property type="molecule type" value="Transcribed_RNA"/>
</dbReference>
<sequence length="346" mass="37007">MHRGVSVRAVCTLFFLSAEAKAARHCVRPTRSRGQPRKSARQRGAGPRLRSRVPADAPTACQGRGVETGQPELYRGPPHGRRSGGLERPSPKWALPVQTREALALGATGKDHRLREGRAASPKPCYSRAKTTPSRHRHYAQGPQISIWITTGMKEKRFPRVDSGEFRGNGEEGSRTGEGHAPVRRSIQSPVKRRASGGGGGGRGRPAALGETAAERNLPSGQSAPGLPKYPKESCRRGSSRARGDAGPGALESITAHGEGGTPVSRWARAGGTLKRAKSNDGNGARPRGRDPTATHSLPVYLVNRTMQVRPSGRSAVGIYNGPRADRGASRQPRFRPMYTPGTSRG</sequence>
<evidence type="ECO:0000256" key="2">
    <source>
        <dbReference type="SAM" id="SignalP"/>
    </source>
</evidence>
<dbReference type="GO" id="GO:0005581">
    <property type="term" value="C:collagen trimer"/>
    <property type="evidence" value="ECO:0007669"/>
    <property type="project" value="UniProtKB-KW"/>
</dbReference>
<dbReference type="AlphaFoldDB" id="A0A147BU57"/>
<feature type="region of interest" description="Disordered" evidence="1">
    <location>
        <begin position="313"/>
        <end position="346"/>
    </location>
</feature>
<name>A0A147BU57_IXORI</name>
<proteinExistence type="predicted"/>
<accession>A0A147BU57</accession>
<evidence type="ECO:0000256" key="1">
    <source>
        <dbReference type="SAM" id="MobiDB-lite"/>
    </source>
</evidence>
<feature type="compositionally biased region" description="Basic residues" evidence="1">
    <location>
        <begin position="26"/>
        <end position="41"/>
    </location>
</feature>
<feature type="signal peptide" evidence="2">
    <location>
        <begin position="1"/>
        <end position="22"/>
    </location>
</feature>
<feature type="region of interest" description="Disordered" evidence="1">
    <location>
        <begin position="159"/>
        <end position="299"/>
    </location>
</feature>
<organism evidence="3">
    <name type="scientific">Ixodes ricinus</name>
    <name type="common">Common tick</name>
    <name type="synonym">Acarus ricinus</name>
    <dbReference type="NCBI Taxonomy" id="34613"/>
    <lineage>
        <taxon>Eukaryota</taxon>
        <taxon>Metazoa</taxon>
        <taxon>Ecdysozoa</taxon>
        <taxon>Arthropoda</taxon>
        <taxon>Chelicerata</taxon>
        <taxon>Arachnida</taxon>
        <taxon>Acari</taxon>
        <taxon>Parasitiformes</taxon>
        <taxon>Ixodida</taxon>
        <taxon>Ixodoidea</taxon>
        <taxon>Ixodidae</taxon>
        <taxon>Ixodinae</taxon>
        <taxon>Ixodes</taxon>
    </lineage>
</organism>
<feature type="region of interest" description="Disordered" evidence="1">
    <location>
        <begin position="26"/>
        <end position="91"/>
    </location>
</feature>
<keyword evidence="2" id="KW-0732">Signal</keyword>
<keyword evidence="3" id="KW-0176">Collagen</keyword>
<protein>
    <submittedName>
        <fullName evidence="3">Putative collagen alpha-1i chain-like protein</fullName>
    </submittedName>
</protein>
<reference evidence="3" key="1">
    <citation type="journal article" date="2018" name="PLoS Negl. Trop. Dis.">
        <title>Sialome diversity of ticks revealed by RNAseq of single tick salivary glands.</title>
        <authorList>
            <person name="Perner J."/>
            <person name="Kropackova S."/>
            <person name="Kopacek P."/>
            <person name="Ribeiro J.M."/>
        </authorList>
    </citation>
    <scope>NUCLEOTIDE SEQUENCE</scope>
    <source>
        <strain evidence="3">Siblings of single egg batch collected in Ceske Budejovice</strain>
        <tissue evidence="3">Salivary glands</tissue>
    </source>
</reference>